<comment type="similarity">
    <text evidence="1">Belongs to the adrenodoxin/putidaredoxin family.</text>
</comment>
<evidence type="ECO:0000259" key="7">
    <source>
        <dbReference type="Pfam" id="PF00111"/>
    </source>
</evidence>
<evidence type="ECO:0000256" key="5">
    <source>
        <dbReference type="ARBA" id="ARBA00023014"/>
    </source>
</evidence>
<comment type="cofactor">
    <cofactor evidence="6">
        <name>[2Fe-2S] cluster</name>
        <dbReference type="ChEBI" id="CHEBI:190135"/>
    </cofactor>
</comment>
<evidence type="ECO:0000256" key="1">
    <source>
        <dbReference type="ARBA" id="ARBA00010914"/>
    </source>
</evidence>
<dbReference type="GO" id="GO:0005739">
    <property type="term" value="C:mitochondrion"/>
    <property type="evidence" value="ECO:0007669"/>
    <property type="project" value="TreeGrafter"/>
</dbReference>
<proteinExistence type="evidence at transcript level"/>
<dbReference type="PANTHER" id="PTHR23426">
    <property type="entry name" value="FERREDOXIN/ADRENODOXIN"/>
    <property type="match status" value="1"/>
</dbReference>
<evidence type="ECO:0000256" key="4">
    <source>
        <dbReference type="ARBA" id="ARBA00023004"/>
    </source>
</evidence>
<dbReference type="EMBL" id="KT984529">
    <property type="protein sequence ID" value="ANM86749.1"/>
    <property type="molecule type" value="mRNA"/>
</dbReference>
<sequence length="129" mass="14369">MLRSFRFGGVFGGLSGLSVRSLSKFVYVRLSGERVNVRGREEETLKDLLEEEDISIGACGGDLVCGRCQVYVDEAWKGKLPKPTEEEDETLETVYKGKDTSRLACAITWKDAYDGLVVYEAPQKPKKKA</sequence>
<evidence type="ECO:0000256" key="3">
    <source>
        <dbReference type="ARBA" id="ARBA00022723"/>
    </source>
</evidence>
<accession>A0A192ZI40</accession>
<dbReference type="GO" id="GO:0009055">
    <property type="term" value="F:electron transfer activity"/>
    <property type="evidence" value="ECO:0007669"/>
    <property type="project" value="TreeGrafter"/>
</dbReference>
<dbReference type="GO" id="GO:0140647">
    <property type="term" value="P:P450-containing electron transport chain"/>
    <property type="evidence" value="ECO:0007669"/>
    <property type="project" value="InterPro"/>
</dbReference>
<organism evidence="8">
    <name type="scientific">Stygiella incarcerata</name>
    <dbReference type="NCBI Taxonomy" id="1712417"/>
    <lineage>
        <taxon>Eukaryota</taxon>
        <taxon>Discoba</taxon>
        <taxon>Jakobida</taxon>
        <taxon>Andalucina</taxon>
        <taxon>Stygiellidae</taxon>
        <taxon>Stygiella</taxon>
    </lineage>
</organism>
<keyword evidence="3" id="KW-0479">Metal-binding</keyword>
<keyword evidence="4" id="KW-0408">Iron</keyword>
<dbReference type="InterPro" id="IPR001055">
    <property type="entry name" value="Adrenodoxin-like"/>
</dbReference>
<gene>
    <name evidence="8" type="primary">FER</name>
</gene>
<evidence type="ECO:0000256" key="2">
    <source>
        <dbReference type="ARBA" id="ARBA00022714"/>
    </source>
</evidence>
<dbReference type="InterPro" id="IPR012675">
    <property type="entry name" value="Beta-grasp_dom_sf"/>
</dbReference>
<dbReference type="SUPFAM" id="SSF54292">
    <property type="entry name" value="2Fe-2S ferredoxin-like"/>
    <property type="match status" value="1"/>
</dbReference>
<feature type="domain" description="2Fe-2S ferredoxin-type" evidence="7">
    <location>
        <begin position="29"/>
        <end position="107"/>
    </location>
</feature>
<name>A0A192ZI40_9EUKA</name>
<evidence type="ECO:0000256" key="6">
    <source>
        <dbReference type="ARBA" id="ARBA00034078"/>
    </source>
</evidence>
<dbReference type="Pfam" id="PF00111">
    <property type="entry name" value="Fer2"/>
    <property type="match status" value="1"/>
</dbReference>
<dbReference type="GO" id="GO:0051537">
    <property type="term" value="F:2 iron, 2 sulfur cluster binding"/>
    <property type="evidence" value="ECO:0007669"/>
    <property type="project" value="UniProtKB-KW"/>
</dbReference>
<dbReference type="PANTHER" id="PTHR23426:SF65">
    <property type="entry name" value="FERREDOXIN-2, MITOCHONDRIAL"/>
    <property type="match status" value="1"/>
</dbReference>
<evidence type="ECO:0000313" key="8">
    <source>
        <dbReference type="EMBL" id="ANM86749.1"/>
    </source>
</evidence>
<dbReference type="GO" id="GO:0046872">
    <property type="term" value="F:metal ion binding"/>
    <property type="evidence" value="ECO:0007669"/>
    <property type="project" value="UniProtKB-KW"/>
</dbReference>
<dbReference type="Gene3D" id="3.10.20.30">
    <property type="match status" value="1"/>
</dbReference>
<protein>
    <submittedName>
        <fullName evidence="8">Electron transport ferredoxin</fullName>
    </submittedName>
</protein>
<dbReference type="AlphaFoldDB" id="A0A192ZI40"/>
<keyword evidence="5" id="KW-0411">Iron-sulfur</keyword>
<keyword evidence="2" id="KW-0001">2Fe-2S</keyword>
<dbReference type="InterPro" id="IPR001041">
    <property type="entry name" value="2Fe-2S_ferredoxin-type"/>
</dbReference>
<dbReference type="InterPro" id="IPR036010">
    <property type="entry name" value="2Fe-2S_ferredoxin-like_sf"/>
</dbReference>
<reference evidence="8" key="1">
    <citation type="journal article" date="2016" name="Mol. Biol. Evol.">
        <title>Novel hydrogenosomes in the microaerophilic jakobid Stygiella incarcerata.</title>
        <authorList>
            <person name="Leger M.M."/>
            <person name="Eme L."/>
            <person name="Hug L.A."/>
            <person name="Roger A.J."/>
        </authorList>
    </citation>
    <scope>NUCLEOTIDE SEQUENCE</scope>
</reference>
<dbReference type="CDD" id="cd00207">
    <property type="entry name" value="fer2"/>
    <property type="match status" value="1"/>
</dbReference>